<feature type="transmembrane region" description="Helical" evidence="1">
    <location>
        <begin position="150"/>
        <end position="171"/>
    </location>
</feature>
<feature type="transmembrane region" description="Helical" evidence="1">
    <location>
        <begin position="120"/>
        <end position="138"/>
    </location>
</feature>
<gene>
    <name evidence="2" type="ORF">TW77_05050</name>
</gene>
<reference evidence="2 3" key="1">
    <citation type="journal article" date="2015" name="BMC Genomics">
        <title>Genome mining reveals unlocked bioactive potential of marine Gram-negative bacteria.</title>
        <authorList>
            <person name="Machado H."/>
            <person name="Sonnenschein E.C."/>
            <person name="Melchiorsen J."/>
            <person name="Gram L."/>
        </authorList>
    </citation>
    <scope>NUCLEOTIDE SEQUENCE [LARGE SCALE GENOMIC DNA]</scope>
    <source>
        <strain evidence="2 3">S2471</strain>
    </source>
</reference>
<evidence type="ECO:0000313" key="3">
    <source>
        <dbReference type="Proteomes" id="UP000033452"/>
    </source>
</evidence>
<dbReference type="AlphaFoldDB" id="A0A0F4QVA1"/>
<keyword evidence="1" id="KW-0812">Transmembrane</keyword>
<dbReference type="OrthoDB" id="6312399at2"/>
<name>A0A0F4QVA1_9GAMM</name>
<dbReference type="EMBL" id="JXYA01000009">
    <property type="protein sequence ID" value="KJZ11603.1"/>
    <property type="molecule type" value="Genomic_DNA"/>
</dbReference>
<feature type="transmembrane region" description="Helical" evidence="1">
    <location>
        <begin position="87"/>
        <end position="108"/>
    </location>
</feature>
<comment type="caution">
    <text evidence="2">The sequence shown here is derived from an EMBL/GenBank/DDBJ whole genome shotgun (WGS) entry which is preliminary data.</text>
</comment>
<dbReference type="Proteomes" id="UP000033452">
    <property type="component" value="Unassembled WGS sequence"/>
</dbReference>
<accession>A0A0F4QVA1</accession>
<keyword evidence="3" id="KW-1185">Reference proteome</keyword>
<keyword evidence="1" id="KW-0472">Membrane</keyword>
<proteinExistence type="predicted"/>
<feature type="transmembrane region" description="Helical" evidence="1">
    <location>
        <begin position="6"/>
        <end position="27"/>
    </location>
</feature>
<feature type="transmembrane region" description="Helical" evidence="1">
    <location>
        <begin position="48"/>
        <end position="67"/>
    </location>
</feature>
<dbReference type="RefSeq" id="WP_046003881.1">
    <property type="nucleotide sequence ID" value="NZ_JXYA01000009.1"/>
</dbReference>
<evidence type="ECO:0000256" key="1">
    <source>
        <dbReference type="SAM" id="Phobius"/>
    </source>
</evidence>
<dbReference type="PATRIC" id="fig|43658.5.peg.1053"/>
<protein>
    <submittedName>
        <fullName evidence="2">Uncharacterized protein</fullName>
    </submittedName>
</protein>
<sequence length="184" mass="21217">MNEFYLVTSWIIVALELFIVLFLLYSFKKHRFGLFFGGKSTLKKQEDHELHSCFLSALAVLVFYPVSANLGAYILNLPLELIQMRQVYYFALVCTGVSFITVLYLLHVIRGCSFSATSRLVAYISFMLMCLNFSQLILRGYLDIHILYEVYGPFVVSFNICTFIALSKYPFYKLMESRLTKGAI</sequence>
<evidence type="ECO:0000313" key="2">
    <source>
        <dbReference type="EMBL" id="KJZ11603.1"/>
    </source>
</evidence>
<keyword evidence="1" id="KW-1133">Transmembrane helix</keyword>
<organism evidence="2 3">
    <name type="scientific">Pseudoalteromonas rubra</name>
    <dbReference type="NCBI Taxonomy" id="43658"/>
    <lineage>
        <taxon>Bacteria</taxon>
        <taxon>Pseudomonadati</taxon>
        <taxon>Pseudomonadota</taxon>
        <taxon>Gammaproteobacteria</taxon>
        <taxon>Alteromonadales</taxon>
        <taxon>Pseudoalteromonadaceae</taxon>
        <taxon>Pseudoalteromonas</taxon>
    </lineage>
</organism>